<comment type="caution">
    <text evidence="3">Lacks conserved residue(s) required for the propagation of feature annotation.</text>
</comment>
<organism evidence="5 6">
    <name type="scientific">Rhododendron griersonianum</name>
    <dbReference type="NCBI Taxonomy" id="479676"/>
    <lineage>
        <taxon>Eukaryota</taxon>
        <taxon>Viridiplantae</taxon>
        <taxon>Streptophyta</taxon>
        <taxon>Embryophyta</taxon>
        <taxon>Tracheophyta</taxon>
        <taxon>Spermatophyta</taxon>
        <taxon>Magnoliopsida</taxon>
        <taxon>eudicotyledons</taxon>
        <taxon>Gunneridae</taxon>
        <taxon>Pentapetalae</taxon>
        <taxon>asterids</taxon>
        <taxon>Ericales</taxon>
        <taxon>Ericaceae</taxon>
        <taxon>Ericoideae</taxon>
        <taxon>Rhodoreae</taxon>
        <taxon>Rhododendron</taxon>
    </lineage>
</organism>
<keyword evidence="2" id="KW-0804">Transcription</keyword>
<proteinExistence type="inferred from homology"/>
<evidence type="ECO:0000313" key="5">
    <source>
        <dbReference type="EMBL" id="KAG5521719.1"/>
    </source>
</evidence>
<dbReference type="PANTHER" id="PTHR31636">
    <property type="entry name" value="OSJNBA0084A10.13 PROTEIN-RELATED"/>
    <property type="match status" value="1"/>
</dbReference>
<keyword evidence="6" id="KW-1185">Reference proteome</keyword>
<dbReference type="InterPro" id="IPR023631">
    <property type="entry name" value="Amidase_dom"/>
</dbReference>
<evidence type="ECO:0000256" key="3">
    <source>
        <dbReference type="PROSITE-ProRule" id="PRU01191"/>
    </source>
</evidence>
<accession>A0AAV6I4R3</accession>
<gene>
    <name evidence="5" type="ORF">RHGRI_034066</name>
</gene>
<comment type="caution">
    <text evidence="5">The sequence shown here is derived from an EMBL/GenBank/DDBJ whole genome shotgun (WGS) entry which is preliminary data.</text>
</comment>
<sequence>MREADEIYRNWGLWLEFWLPTTAGSRVLQGYRLPFDPTAVRNLRESGAIIDGKTNLDEFGIESTTEGSTYKVRVLVISYSFCPEEDEEHEMEAPCACNGTLKMEEWEQRCAVEATCTVRAAVILFHSCLLSRWYSIKFLLSCLLLLSSVIKMFTAVKLFSTATKLIPERMKYETDVYGKEVMNVIACEGLERVVRPETYKQWHVRTLRAGFRQLPLNQEITKKIKAKVKSSYNKNFLVDEASDWMLQGWKGRVIFVLSCWKAA</sequence>
<feature type="region of interest" description="SAW" evidence="3">
    <location>
        <begin position="186"/>
        <end position="261"/>
    </location>
</feature>
<protein>
    <recommendedName>
        <fullName evidence="4">Amidase domain-containing protein</fullName>
    </recommendedName>
</protein>
<dbReference type="InterPro" id="IPR036928">
    <property type="entry name" value="AS_sf"/>
</dbReference>
<dbReference type="PROSITE" id="PS50985">
    <property type="entry name" value="GRAS"/>
    <property type="match status" value="1"/>
</dbReference>
<evidence type="ECO:0000313" key="6">
    <source>
        <dbReference type="Proteomes" id="UP000823749"/>
    </source>
</evidence>
<dbReference type="InterPro" id="IPR005202">
    <property type="entry name" value="TF_GRAS"/>
</dbReference>
<dbReference type="AlphaFoldDB" id="A0AAV6I4R3"/>
<dbReference type="EMBL" id="JACTNZ010000012">
    <property type="protein sequence ID" value="KAG5521719.1"/>
    <property type="molecule type" value="Genomic_DNA"/>
</dbReference>
<dbReference type="Pfam" id="PF01425">
    <property type="entry name" value="Amidase"/>
    <property type="match status" value="1"/>
</dbReference>
<name>A0AAV6I4R3_9ERIC</name>
<reference evidence="5" key="1">
    <citation type="submission" date="2020-08" db="EMBL/GenBank/DDBJ databases">
        <title>Plant Genome Project.</title>
        <authorList>
            <person name="Zhang R.-G."/>
        </authorList>
    </citation>
    <scope>NUCLEOTIDE SEQUENCE</scope>
    <source>
        <strain evidence="5">WSP0</strain>
        <tissue evidence="5">Leaf</tissue>
    </source>
</reference>
<evidence type="ECO:0000259" key="4">
    <source>
        <dbReference type="Pfam" id="PF01425"/>
    </source>
</evidence>
<evidence type="ECO:0000256" key="1">
    <source>
        <dbReference type="ARBA" id="ARBA00023015"/>
    </source>
</evidence>
<dbReference type="SUPFAM" id="SSF75304">
    <property type="entry name" value="Amidase signature (AS) enzymes"/>
    <property type="match status" value="1"/>
</dbReference>
<dbReference type="Pfam" id="PF03514">
    <property type="entry name" value="GRAS"/>
    <property type="match status" value="1"/>
</dbReference>
<feature type="domain" description="Amidase" evidence="4">
    <location>
        <begin position="19"/>
        <end position="71"/>
    </location>
</feature>
<dbReference type="Gene3D" id="3.90.1300.10">
    <property type="entry name" value="Amidase signature (AS) domain"/>
    <property type="match status" value="1"/>
</dbReference>
<keyword evidence="1" id="KW-0805">Transcription regulation</keyword>
<dbReference type="Proteomes" id="UP000823749">
    <property type="component" value="Chromosome 12"/>
</dbReference>
<comment type="similarity">
    <text evidence="3">Belongs to the GRAS family.</text>
</comment>
<evidence type="ECO:0000256" key="2">
    <source>
        <dbReference type="ARBA" id="ARBA00023163"/>
    </source>
</evidence>